<dbReference type="AlphaFoldDB" id="A0A1G8E270"/>
<organism evidence="2 3">
    <name type="scientific">Winogradskyella thalassocola</name>
    <dbReference type="NCBI Taxonomy" id="262004"/>
    <lineage>
        <taxon>Bacteria</taxon>
        <taxon>Pseudomonadati</taxon>
        <taxon>Bacteroidota</taxon>
        <taxon>Flavobacteriia</taxon>
        <taxon>Flavobacteriales</taxon>
        <taxon>Flavobacteriaceae</taxon>
        <taxon>Winogradskyella</taxon>
    </lineage>
</organism>
<keyword evidence="3" id="KW-1185">Reference proteome</keyword>
<evidence type="ECO:0000256" key="1">
    <source>
        <dbReference type="SAM" id="SignalP"/>
    </source>
</evidence>
<dbReference type="EMBL" id="FNCZ01000003">
    <property type="protein sequence ID" value="SDH64013.1"/>
    <property type="molecule type" value="Genomic_DNA"/>
</dbReference>
<dbReference type="Proteomes" id="UP000199492">
    <property type="component" value="Unassembled WGS sequence"/>
</dbReference>
<evidence type="ECO:0000313" key="3">
    <source>
        <dbReference type="Proteomes" id="UP000199492"/>
    </source>
</evidence>
<feature type="signal peptide" evidence="1">
    <location>
        <begin position="1"/>
        <end position="19"/>
    </location>
</feature>
<reference evidence="3" key="1">
    <citation type="submission" date="2016-10" db="EMBL/GenBank/DDBJ databases">
        <authorList>
            <person name="Varghese N."/>
            <person name="Submissions S."/>
        </authorList>
    </citation>
    <scope>NUCLEOTIDE SEQUENCE [LARGE SCALE GENOMIC DNA]</scope>
    <source>
        <strain evidence="3">DSM 15363</strain>
    </source>
</reference>
<dbReference type="OrthoDB" id="1428473at2"/>
<evidence type="ECO:0000313" key="2">
    <source>
        <dbReference type="EMBL" id="SDH64013.1"/>
    </source>
</evidence>
<dbReference type="RefSeq" id="WP_092467839.1">
    <property type="nucleotide sequence ID" value="NZ_FNCZ01000003.1"/>
</dbReference>
<protein>
    <recommendedName>
        <fullName evidence="4">Nicotinate-nucleotide adenylyltransferase</fullName>
    </recommendedName>
</protein>
<feature type="chain" id="PRO_5011551993" description="Nicotinate-nucleotide adenylyltransferase" evidence="1">
    <location>
        <begin position="20"/>
        <end position="174"/>
    </location>
</feature>
<proteinExistence type="predicted"/>
<gene>
    <name evidence="2" type="ORF">SAMN04489796_103367</name>
</gene>
<keyword evidence="1" id="KW-0732">Signal</keyword>
<sequence>MKTCLLGLIFLGLANLSSAQNDLAMETSQFNDKDYTPRSISVLNEQYLNLELTAAQPLAVSIKKLQKVAADFDVSKDPVYSKNKSMTYTVNFQSSDNSITAIYDTKGVILSSEEYYEDVRIPLTISSQLAKDYPGWAFLNSSCTVNYEHTNGAEITYIITLKKENKSKSISLTL</sequence>
<evidence type="ECO:0008006" key="4">
    <source>
        <dbReference type="Google" id="ProtNLM"/>
    </source>
</evidence>
<accession>A0A1G8E270</accession>
<name>A0A1G8E270_9FLAO</name>